<feature type="domain" description="ABC transmembrane type-1" evidence="8">
    <location>
        <begin position="178"/>
        <end position="366"/>
    </location>
</feature>
<keyword evidence="4 7" id="KW-0812">Transmembrane</keyword>
<keyword evidence="2 7" id="KW-0813">Transport</keyword>
<dbReference type="Proteomes" id="UP001056855">
    <property type="component" value="Chromosome"/>
</dbReference>
<evidence type="ECO:0000256" key="7">
    <source>
        <dbReference type="RuleBase" id="RU363032"/>
    </source>
</evidence>
<accession>A0A9E7NAU9</accession>
<proteinExistence type="inferred from homology"/>
<gene>
    <name evidence="9" type="ORF">NGM29_18055</name>
</gene>
<dbReference type="Gene3D" id="1.10.3720.10">
    <property type="entry name" value="MetI-like"/>
    <property type="match status" value="1"/>
</dbReference>
<sequence length="381" mass="42471">MATDTSTSDALEVTSIDWEEYDQGRFRLDRRTIGTYGSLLLVGLLWLYDYFFIPERLPIIDVDLGLFQLSLNPGNVDWLFLMTLVAVFWFVVAPLWENKRMTMYYWKKFRQNTAAVLSLYFLTGIFLVGAIGPRIIGQPEPEWGNLLAPPVFFGGTWAHPFGTHRTGEDILEIVVAGAEVSFQVGLIATLFSVVLAAIVGATAAFMGGWADALLMRFVDLLMTFPTFFLIILLIYIYGGSLFLLIIILAFTGWGGTARLIRSEALQRSEEEYISAAEAAGASRAYIIRRHILPNVSNTIITAATLLIPGMILTEAIIAFLGFGDPDVWSWGRIIAAGRGNLDDAWWIATIPGIFLFFTVLSFNFLGDALRDALDPRHETEQ</sequence>
<feature type="transmembrane region" description="Helical" evidence="7">
    <location>
        <begin position="33"/>
        <end position="53"/>
    </location>
</feature>
<feature type="transmembrane region" description="Helical" evidence="7">
    <location>
        <begin position="298"/>
        <end position="322"/>
    </location>
</feature>
<comment type="subcellular location">
    <subcellularLocation>
        <location evidence="1 7">Cell membrane</location>
        <topology evidence="1 7">Multi-pass membrane protein</topology>
    </subcellularLocation>
</comment>
<feature type="transmembrane region" description="Helical" evidence="7">
    <location>
        <begin position="344"/>
        <end position="366"/>
    </location>
</feature>
<evidence type="ECO:0000256" key="2">
    <source>
        <dbReference type="ARBA" id="ARBA00022448"/>
    </source>
</evidence>
<evidence type="ECO:0000256" key="4">
    <source>
        <dbReference type="ARBA" id="ARBA00022692"/>
    </source>
</evidence>
<dbReference type="InterPro" id="IPR000515">
    <property type="entry name" value="MetI-like"/>
</dbReference>
<evidence type="ECO:0000256" key="5">
    <source>
        <dbReference type="ARBA" id="ARBA00022989"/>
    </source>
</evidence>
<evidence type="ECO:0000313" key="10">
    <source>
        <dbReference type="Proteomes" id="UP001056855"/>
    </source>
</evidence>
<keyword evidence="3" id="KW-1003">Cell membrane</keyword>
<reference evidence="9" key="1">
    <citation type="submission" date="2022-06" db="EMBL/GenBank/DDBJ databases">
        <title>Diverse halophilic archaea isolated from saline environments.</title>
        <authorList>
            <person name="Cui H.-L."/>
        </authorList>
    </citation>
    <scope>NUCLEOTIDE SEQUENCE</scope>
    <source>
        <strain evidence="9">WLHS1</strain>
    </source>
</reference>
<dbReference type="GeneID" id="73291991"/>
<keyword evidence="6 7" id="KW-0472">Membrane</keyword>
<evidence type="ECO:0000256" key="1">
    <source>
        <dbReference type="ARBA" id="ARBA00004651"/>
    </source>
</evidence>
<evidence type="ECO:0000256" key="6">
    <source>
        <dbReference type="ARBA" id="ARBA00023136"/>
    </source>
</evidence>
<dbReference type="AlphaFoldDB" id="A0A9E7NAU9"/>
<dbReference type="RefSeq" id="WP_254158169.1">
    <property type="nucleotide sequence ID" value="NZ_CP100355.1"/>
</dbReference>
<feature type="transmembrane region" description="Helical" evidence="7">
    <location>
        <begin position="117"/>
        <end position="136"/>
    </location>
</feature>
<dbReference type="GO" id="GO:0005886">
    <property type="term" value="C:plasma membrane"/>
    <property type="evidence" value="ECO:0007669"/>
    <property type="project" value="UniProtKB-SubCell"/>
</dbReference>
<feature type="transmembrane region" description="Helical" evidence="7">
    <location>
        <begin position="184"/>
        <end position="205"/>
    </location>
</feature>
<dbReference type="PANTHER" id="PTHR43386:SF23">
    <property type="entry name" value="ABC TRANSPORTER"/>
    <property type="match status" value="1"/>
</dbReference>
<dbReference type="CDD" id="cd06261">
    <property type="entry name" value="TM_PBP2"/>
    <property type="match status" value="1"/>
</dbReference>
<name>A0A9E7NAU9_9EURY</name>
<protein>
    <submittedName>
        <fullName evidence="9">ABC transporter permease</fullName>
    </submittedName>
</protein>
<dbReference type="PROSITE" id="PS50928">
    <property type="entry name" value="ABC_TM1"/>
    <property type="match status" value="1"/>
</dbReference>
<evidence type="ECO:0000313" key="9">
    <source>
        <dbReference type="EMBL" id="UTF53644.1"/>
    </source>
</evidence>
<dbReference type="KEGG" id="sawl:NGM29_18055"/>
<dbReference type="PANTHER" id="PTHR43386">
    <property type="entry name" value="OLIGOPEPTIDE TRANSPORT SYSTEM PERMEASE PROTEIN APPC"/>
    <property type="match status" value="1"/>
</dbReference>
<organism evidence="9 10">
    <name type="scientific">Natronosalvus rutilus</name>
    <dbReference type="NCBI Taxonomy" id="2953753"/>
    <lineage>
        <taxon>Archaea</taxon>
        <taxon>Methanobacteriati</taxon>
        <taxon>Methanobacteriota</taxon>
        <taxon>Stenosarchaea group</taxon>
        <taxon>Halobacteria</taxon>
        <taxon>Halobacteriales</taxon>
        <taxon>Natrialbaceae</taxon>
        <taxon>Natronosalvus</taxon>
    </lineage>
</organism>
<feature type="transmembrane region" description="Helical" evidence="7">
    <location>
        <begin position="78"/>
        <end position="96"/>
    </location>
</feature>
<dbReference type="InterPro" id="IPR025966">
    <property type="entry name" value="OppC_N"/>
</dbReference>
<dbReference type="SUPFAM" id="SSF161098">
    <property type="entry name" value="MetI-like"/>
    <property type="match status" value="1"/>
</dbReference>
<dbReference type="EMBL" id="CP100355">
    <property type="protein sequence ID" value="UTF53644.1"/>
    <property type="molecule type" value="Genomic_DNA"/>
</dbReference>
<dbReference type="GO" id="GO:0055085">
    <property type="term" value="P:transmembrane transport"/>
    <property type="evidence" value="ECO:0007669"/>
    <property type="project" value="InterPro"/>
</dbReference>
<comment type="similarity">
    <text evidence="7">Belongs to the binding-protein-dependent transport system permease family.</text>
</comment>
<evidence type="ECO:0000259" key="8">
    <source>
        <dbReference type="PROSITE" id="PS50928"/>
    </source>
</evidence>
<dbReference type="Pfam" id="PF00528">
    <property type="entry name" value="BPD_transp_1"/>
    <property type="match status" value="1"/>
</dbReference>
<keyword evidence="5 7" id="KW-1133">Transmembrane helix</keyword>
<keyword evidence="10" id="KW-1185">Reference proteome</keyword>
<dbReference type="InterPro" id="IPR035906">
    <property type="entry name" value="MetI-like_sf"/>
</dbReference>
<evidence type="ECO:0000256" key="3">
    <source>
        <dbReference type="ARBA" id="ARBA00022475"/>
    </source>
</evidence>
<dbReference type="InterPro" id="IPR050366">
    <property type="entry name" value="BP-dependent_transpt_permease"/>
</dbReference>
<dbReference type="Pfam" id="PF12911">
    <property type="entry name" value="OppC_N"/>
    <property type="match status" value="1"/>
</dbReference>